<reference evidence="2" key="1">
    <citation type="submission" date="2020-06" db="EMBL/GenBank/DDBJ databases">
        <authorList>
            <person name="Onetto C."/>
        </authorList>
    </citation>
    <scope>NUCLEOTIDE SEQUENCE</scope>
</reference>
<name>A0A9N8K0G9_9PEZI</name>
<feature type="region of interest" description="Disordered" evidence="1">
    <location>
        <begin position="58"/>
        <end position="81"/>
    </location>
</feature>
<feature type="region of interest" description="Disordered" evidence="1">
    <location>
        <begin position="1"/>
        <end position="37"/>
    </location>
</feature>
<gene>
    <name evidence="2" type="ORF">AWRI4233_LOCUS7053</name>
</gene>
<evidence type="ECO:0000256" key="1">
    <source>
        <dbReference type="SAM" id="MobiDB-lite"/>
    </source>
</evidence>
<dbReference type="AlphaFoldDB" id="A0A9N8K0G9"/>
<keyword evidence="3" id="KW-1185">Reference proteome</keyword>
<sequence length="136" mass="14647">MPMPMPMATPLPHPLKSNSNRRSPPSRRPSRAHSEHNLLTHVLQQHIMASSSLPDSSAIIDDADATPTQTHNSSESNLNLNLAVPRQDTDDSNRLSFSLYQLGSALYDRARGAVSTASSVAGSETDGVSACFVFFS</sequence>
<comment type="caution">
    <text evidence="2">The sequence shown here is derived from an EMBL/GenBank/DDBJ whole genome shotgun (WGS) entry which is preliminary data.</text>
</comment>
<feature type="compositionally biased region" description="Pro residues" evidence="1">
    <location>
        <begin position="1"/>
        <end position="13"/>
    </location>
</feature>
<organism evidence="2 3">
    <name type="scientific">Aureobasidium mustum</name>
    <dbReference type="NCBI Taxonomy" id="2773714"/>
    <lineage>
        <taxon>Eukaryota</taxon>
        <taxon>Fungi</taxon>
        <taxon>Dikarya</taxon>
        <taxon>Ascomycota</taxon>
        <taxon>Pezizomycotina</taxon>
        <taxon>Dothideomycetes</taxon>
        <taxon>Dothideomycetidae</taxon>
        <taxon>Dothideales</taxon>
        <taxon>Saccotheciaceae</taxon>
        <taxon>Aureobasidium</taxon>
    </lineage>
</organism>
<dbReference type="Proteomes" id="UP000714618">
    <property type="component" value="Unassembled WGS sequence"/>
</dbReference>
<evidence type="ECO:0000313" key="3">
    <source>
        <dbReference type="Proteomes" id="UP000714618"/>
    </source>
</evidence>
<protein>
    <submittedName>
        <fullName evidence="2">Uncharacterized protein</fullName>
    </submittedName>
</protein>
<accession>A0A9N8K0G9</accession>
<dbReference type="EMBL" id="CAIJEO010000009">
    <property type="protein sequence ID" value="CAD0098229.1"/>
    <property type="molecule type" value="Genomic_DNA"/>
</dbReference>
<proteinExistence type="predicted"/>
<evidence type="ECO:0000313" key="2">
    <source>
        <dbReference type="EMBL" id="CAD0098229.1"/>
    </source>
</evidence>